<dbReference type="Gene3D" id="1.10.3730.20">
    <property type="match status" value="1"/>
</dbReference>
<protein>
    <recommendedName>
        <fullName evidence="6">EamA domain-containing protein</fullName>
    </recommendedName>
</protein>
<feature type="transmembrane region" description="Helical" evidence="5">
    <location>
        <begin position="241"/>
        <end position="264"/>
    </location>
</feature>
<feature type="transmembrane region" description="Helical" evidence="5">
    <location>
        <begin position="149"/>
        <end position="168"/>
    </location>
</feature>
<dbReference type="PANTHER" id="PTHR32322">
    <property type="entry name" value="INNER MEMBRANE TRANSPORTER"/>
    <property type="match status" value="1"/>
</dbReference>
<name>A0A133UY21_9EURY</name>
<dbReference type="PANTHER" id="PTHR32322:SF2">
    <property type="entry name" value="EAMA DOMAIN-CONTAINING PROTEIN"/>
    <property type="match status" value="1"/>
</dbReference>
<evidence type="ECO:0000259" key="6">
    <source>
        <dbReference type="Pfam" id="PF00892"/>
    </source>
</evidence>
<feature type="transmembrane region" description="Helical" evidence="5">
    <location>
        <begin position="213"/>
        <end position="235"/>
    </location>
</feature>
<evidence type="ECO:0000313" key="8">
    <source>
        <dbReference type="Proteomes" id="UP000070344"/>
    </source>
</evidence>
<evidence type="ECO:0000256" key="1">
    <source>
        <dbReference type="ARBA" id="ARBA00004141"/>
    </source>
</evidence>
<feature type="transmembrane region" description="Helical" evidence="5">
    <location>
        <begin position="64"/>
        <end position="83"/>
    </location>
</feature>
<proteinExistence type="predicted"/>
<dbReference type="GO" id="GO:0016020">
    <property type="term" value="C:membrane"/>
    <property type="evidence" value="ECO:0007669"/>
    <property type="project" value="UniProtKB-SubCell"/>
</dbReference>
<organism evidence="7 8">
    <name type="scientific">candidate division MSBL1 archaeon SCGC-AAA259O05</name>
    <dbReference type="NCBI Taxonomy" id="1698271"/>
    <lineage>
        <taxon>Archaea</taxon>
        <taxon>Methanobacteriati</taxon>
        <taxon>Methanobacteriota</taxon>
        <taxon>candidate division MSBL1</taxon>
    </lineage>
</organism>
<comment type="subcellular location">
    <subcellularLocation>
        <location evidence="1">Membrane</location>
        <topology evidence="1">Multi-pass membrane protein</topology>
    </subcellularLocation>
</comment>
<gene>
    <name evidence="7" type="ORF">AKJ41_06005</name>
</gene>
<dbReference type="InterPro" id="IPR000620">
    <property type="entry name" value="EamA_dom"/>
</dbReference>
<keyword evidence="8" id="KW-1185">Reference proteome</keyword>
<dbReference type="AlphaFoldDB" id="A0A133UY21"/>
<dbReference type="InterPro" id="IPR037185">
    <property type="entry name" value="EmrE-like"/>
</dbReference>
<feature type="transmembrane region" description="Helical" evidence="5">
    <location>
        <begin position="120"/>
        <end position="137"/>
    </location>
</feature>
<evidence type="ECO:0000256" key="4">
    <source>
        <dbReference type="ARBA" id="ARBA00023136"/>
    </source>
</evidence>
<evidence type="ECO:0000256" key="3">
    <source>
        <dbReference type="ARBA" id="ARBA00022989"/>
    </source>
</evidence>
<keyword evidence="4 5" id="KW-0472">Membrane</keyword>
<feature type="transmembrane region" description="Helical" evidence="5">
    <location>
        <begin position="180"/>
        <end position="201"/>
    </location>
</feature>
<feature type="domain" description="EamA" evidence="6">
    <location>
        <begin position="4"/>
        <end position="137"/>
    </location>
</feature>
<sequence length="289" mass="31008">MKLIGLVLGFGAIICWSFNSLMIDWGMEDSSVFKFNAIRTVPASILLVFFMLLSGRIIFPGVKLSVLAFATGFFSYFVALSLFISGLDKGATHKVWPVGNTAPLWATVSAILILGEKTNLFVLFSAGLVVVGIFLLSRREEKNGSPNENGGIPFAFLAALIWGVLIVPNKYCLNHGMSPLSFLTIMIIAATIANNVYFIYQKGFEEMVRNSKGVYWGLASGIVALFGGGLLWQFALSIEDASVLAPLLGAESPIVLLLSVVLLNESPTGKSIFGIGLVFLGVLIVSTLG</sequence>
<dbReference type="InterPro" id="IPR050638">
    <property type="entry name" value="AA-Vitamin_Transporters"/>
</dbReference>
<reference evidence="7 8" key="1">
    <citation type="journal article" date="2016" name="Sci. Rep.">
        <title>Metabolic traits of an uncultured archaeal lineage -MSBL1- from brine pools of the Red Sea.</title>
        <authorList>
            <person name="Mwirichia R."/>
            <person name="Alam I."/>
            <person name="Rashid M."/>
            <person name="Vinu M."/>
            <person name="Ba-Alawi W."/>
            <person name="Anthony Kamau A."/>
            <person name="Kamanda Ngugi D."/>
            <person name="Goker M."/>
            <person name="Klenk H.P."/>
            <person name="Bajic V."/>
            <person name="Stingl U."/>
        </authorList>
    </citation>
    <scope>NUCLEOTIDE SEQUENCE [LARGE SCALE GENOMIC DNA]</scope>
    <source>
        <strain evidence="7">SCGC-AAA259O05</strain>
    </source>
</reference>
<keyword evidence="2 5" id="KW-0812">Transmembrane</keyword>
<keyword evidence="3 5" id="KW-1133">Transmembrane helix</keyword>
<evidence type="ECO:0000256" key="2">
    <source>
        <dbReference type="ARBA" id="ARBA00022692"/>
    </source>
</evidence>
<dbReference type="EMBL" id="LHXV01000116">
    <property type="protein sequence ID" value="KXA99061.1"/>
    <property type="molecule type" value="Genomic_DNA"/>
</dbReference>
<accession>A0A133UY21</accession>
<dbReference type="SUPFAM" id="SSF103481">
    <property type="entry name" value="Multidrug resistance efflux transporter EmrE"/>
    <property type="match status" value="2"/>
</dbReference>
<feature type="transmembrane region" description="Helical" evidence="5">
    <location>
        <begin position="271"/>
        <end position="288"/>
    </location>
</feature>
<feature type="transmembrane region" description="Helical" evidence="5">
    <location>
        <begin position="6"/>
        <end position="25"/>
    </location>
</feature>
<dbReference type="Pfam" id="PF00892">
    <property type="entry name" value="EamA"/>
    <property type="match status" value="2"/>
</dbReference>
<comment type="caution">
    <text evidence="7">The sequence shown here is derived from an EMBL/GenBank/DDBJ whole genome shotgun (WGS) entry which is preliminary data.</text>
</comment>
<evidence type="ECO:0000313" key="7">
    <source>
        <dbReference type="EMBL" id="KXA99061.1"/>
    </source>
</evidence>
<feature type="domain" description="EamA" evidence="6">
    <location>
        <begin position="151"/>
        <end position="287"/>
    </location>
</feature>
<dbReference type="Proteomes" id="UP000070344">
    <property type="component" value="Unassembled WGS sequence"/>
</dbReference>
<evidence type="ECO:0000256" key="5">
    <source>
        <dbReference type="SAM" id="Phobius"/>
    </source>
</evidence>
<feature type="transmembrane region" description="Helical" evidence="5">
    <location>
        <begin position="37"/>
        <end position="58"/>
    </location>
</feature>